<accession>H2XTK8</accession>
<dbReference type="InterPro" id="IPR013766">
    <property type="entry name" value="Thioredoxin_domain"/>
</dbReference>
<dbReference type="InterPro" id="IPR052792">
    <property type="entry name" value="Thioredoxin_dom-contain_11"/>
</dbReference>
<evidence type="ECO:0000313" key="3">
    <source>
        <dbReference type="Proteomes" id="UP000008144"/>
    </source>
</evidence>
<protein>
    <recommendedName>
        <fullName evidence="1">Thioredoxin domain-containing protein</fullName>
    </recommendedName>
</protein>
<dbReference type="Ensembl" id="ENSCINT00000035652.1">
    <property type="protein sequence ID" value="ENSCINP00000032992.1"/>
    <property type="gene ID" value="ENSCING00000024186.1"/>
</dbReference>
<dbReference type="SUPFAM" id="SSF52833">
    <property type="entry name" value="Thioredoxin-like"/>
    <property type="match status" value="1"/>
</dbReference>
<name>H2XTK8_CIOIN</name>
<dbReference type="STRING" id="7719.ENSCINP00000032992"/>
<organism evidence="2 3">
    <name type="scientific">Ciona intestinalis</name>
    <name type="common">Transparent sea squirt</name>
    <name type="synonym">Ascidia intestinalis</name>
    <dbReference type="NCBI Taxonomy" id="7719"/>
    <lineage>
        <taxon>Eukaryota</taxon>
        <taxon>Metazoa</taxon>
        <taxon>Chordata</taxon>
        <taxon>Tunicata</taxon>
        <taxon>Ascidiacea</taxon>
        <taxon>Phlebobranchia</taxon>
        <taxon>Cionidae</taxon>
        <taxon>Ciona</taxon>
    </lineage>
</organism>
<evidence type="ECO:0000313" key="2">
    <source>
        <dbReference type="Ensembl" id="ENSCINP00000032992.1"/>
    </source>
</evidence>
<dbReference type="OMA" id="RINMMEV"/>
<dbReference type="PANTHER" id="PTHR46497">
    <property type="entry name" value="THIOREDOXIN DOMAIN-CONTAINING PROTEIN 11"/>
    <property type="match status" value="1"/>
</dbReference>
<evidence type="ECO:0000259" key="1">
    <source>
        <dbReference type="Pfam" id="PF00085"/>
    </source>
</evidence>
<dbReference type="Proteomes" id="UP000008144">
    <property type="component" value="Unassembled WGS sequence"/>
</dbReference>
<dbReference type="InParanoid" id="H2XTK8"/>
<sequence>MIDHQNTKDTLVYHHSPYCGFCSQYSHQLISFKRLLRGVRNLDIVSVSSDTNSQLPLTFQAISFPTLMFYPANRSSDSTRYPPHVQLTPSKLMGFLWHYASPLTKLQIVVALCDDHSTSKQYSCFSAFMENLEICKLTGIMKSMRKEIVRINMMEVLAETIRGVVGSKRCSVPSLSSIHQHHNDEYLRKNSLARLDDVLSRRKFEFNLVKQELSDVMLPIV</sequence>
<dbReference type="HOGENOM" id="CLU_1250281_0_0_1"/>
<dbReference type="PANTHER" id="PTHR46497:SF1">
    <property type="entry name" value="THIOREDOXIN DOMAIN-CONTAINING PROTEIN 11"/>
    <property type="match status" value="1"/>
</dbReference>
<dbReference type="Pfam" id="PF00085">
    <property type="entry name" value="Thioredoxin"/>
    <property type="match status" value="1"/>
</dbReference>
<feature type="domain" description="Thioredoxin" evidence="1">
    <location>
        <begin position="6"/>
        <end position="77"/>
    </location>
</feature>
<keyword evidence="3" id="KW-1185">Reference proteome</keyword>
<reference evidence="2" key="2">
    <citation type="submission" date="2025-08" db="UniProtKB">
        <authorList>
            <consortium name="Ensembl"/>
        </authorList>
    </citation>
    <scope>IDENTIFICATION</scope>
</reference>
<proteinExistence type="predicted"/>
<dbReference type="GeneTree" id="ENSGT00940000172627"/>
<dbReference type="AlphaFoldDB" id="H2XTK8"/>
<dbReference type="Gene3D" id="3.40.30.10">
    <property type="entry name" value="Glutaredoxin"/>
    <property type="match status" value="1"/>
</dbReference>
<reference evidence="3" key="1">
    <citation type="journal article" date="2002" name="Science">
        <title>The draft genome of Ciona intestinalis: insights into chordate and vertebrate origins.</title>
        <authorList>
            <person name="Dehal P."/>
            <person name="Satou Y."/>
            <person name="Campbell R.K."/>
            <person name="Chapman J."/>
            <person name="Degnan B."/>
            <person name="De Tomaso A."/>
            <person name="Davidson B."/>
            <person name="Di Gregorio A."/>
            <person name="Gelpke M."/>
            <person name="Goodstein D.M."/>
            <person name="Harafuji N."/>
            <person name="Hastings K.E."/>
            <person name="Ho I."/>
            <person name="Hotta K."/>
            <person name="Huang W."/>
            <person name="Kawashima T."/>
            <person name="Lemaire P."/>
            <person name="Martinez D."/>
            <person name="Meinertzhagen I.A."/>
            <person name="Necula S."/>
            <person name="Nonaka M."/>
            <person name="Putnam N."/>
            <person name="Rash S."/>
            <person name="Saiga H."/>
            <person name="Satake M."/>
            <person name="Terry A."/>
            <person name="Yamada L."/>
            <person name="Wang H.G."/>
            <person name="Awazu S."/>
            <person name="Azumi K."/>
            <person name="Boore J."/>
            <person name="Branno M."/>
            <person name="Chin-Bow S."/>
            <person name="DeSantis R."/>
            <person name="Doyle S."/>
            <person name="Francino P."/>
            <person name="Keys D.N."/>
            <person name="Haga S."/>
            <person name="Hayashi H."/>
            <person name="Hino K."/>
            <person name="Imai K.S."/>
            <person name="Inaba K."/>
            <person name="Kano S."/>
            <person name="Kobayashi K."/>
            <person name="Kobayashi M."/>
            <person name="Lee B.I."/>
            <person name="Makabe K.W."/>
            <person name="Manohar C."/>
            <person name="Matassi G."/>
            <person name="Medina M."/>
            <person name="Mochizuki Y."/>
            <person name="Mount S."/>
            <person name="Morishita T."/>
            <person name="Miura S."/>
            <person name="Nakayama A."/>
            <person name="Nishizaka S."/>
            <person name="Nomoto H."/>
            <person name="Ohta F."/>
            <person name="Oishi K."/>
            <person name="Rigoutsos I."/>
            <person name="Sano M."/>
            <person name="Sasaki A."/>
            <person name="Sasakura Y."/>
            <person name="Shoguchi E."/>
            <person name="Shin-i T."/>
            <person name="Spagnuolo A."/>
            <person name="Stainier D."/>
            <person name="Suzuki M.M."/>
            <person name="Tassy O."/>
            <person name="Takatori N."/>
            <person name="Tokuoka M."/>
            <person name="Yagi K."/>
            <person name="Yoshizaki F."/>
            <person name="Wada S."/>
            <person name="Zhang C."/>
            <person name="Hyatt P.D."/>
            <person name="Larimer F."/>
            <person name="Detter C."/>
            <person name="Doggett N."/>
            <person name="Glavina T."/>
            <person name="Hawkins T."/>
            <person name="Richardson P."/>
            <person name="Lucas S."/>
            <person name="Kohara Y."/>
            <person name="Levine M."/>
            <person name="Satoh N."/>
            <person name="Rokhsar D.S."/>
        </authorList>
    </citation>
    <scope>NUCLEOTIDE SEQUENCE [LARGE SCALE GENOMIC DNA]</scope>
</reference>
<reference evidence="2" key="3">
    <citation type="submission" date="2025-09" db="UniProtKB">
        <authorList>
            <consortium name="Ensembl"/>
        </authorList>
    </citation>
    <scope>IDENTIFICATION</scope>
</reference>
<dbReference type="InterPro" id="IPR036249">
    <property type="entry name" value="Thioredoxin-like_sf"/>
</dbReference>